<dbReference type="CTD" id="20316899"/>
<sequence length="78" mass="8987">MAIEYYTALGFIIRNALACLSGRDSAGFQWPNMNTNLQPKGTTNFRRSPYTKTKMDTNSTEAPFTYWLKREQRTNVNS</sequence>
<dbReference type="GeneID" id="20316899"/>
<dbReference type="AlphaFoldDB" id="A0A075A5K0"/>
<accession>A0A075A5K0</accession>
<dbReference type="RefSeq" id="XP_009165290.1">
    <property type="nucleotide sequence ID" value="XM_009167026.1"/>
</dbReference>
<keyword evidence="3" id="KW-1185">Reference proteome</keyword>
<gene>
    <name evidence="2" type="ORF">T265_02711</name>
</gene>
<dbReference type="Proteomes" id="UP000054324">
    <property type="component" value="Unassembled WGS sequence"/>
</dbReference>
<dbReference type="KEGG" id="ovi:T265_02711"/>
<evidence type="ECO:0000313" key="3">
    <source>
        <dbReference type="Proteomes" id="UP000054324"/>
    </source>
</evidence>
<feature type="compositionally biased region" description="Polar residues" evidence="1">
    <location>
        <begin position="31"/>
        <end position="46"/>
    </location>
</feature>
<reference evidence="2 3" key="1">
    <citation type="submission" date="2013-11" db="EMBL/GenBank/DDBJ databases">
        <title>Opisthorchis viverrini - life in the bile duct.</title>
        <authorList>
            <person name="Young N.D."/>
            <person name="Nagarajan N."/>
            <person name="Lin S.J."/>
            <person name="Korhonen P.K."/>
            <person name="Jex A.R."/>
            <person name="Hall R.S."/>
            <person name="Safavi-Hemami H."/>
            <person name="Kaewkong W."/>
            <person name="Bertrand D."/>
            <person name="Gao S."/>
            <person name="Seet Q."/>
            <person name="Wongkham S."/>
            <person name="Teh B.T."/>
            <person name="Wongkham C."/>
            <person name="Intapan P.M."/>
            <person name="Maleewong W."/>
            <person name="Yang X."/>
            <person name="Hu M."/>
            <person name="Wang Z."/>
            <person name="Hofmann A."/>
            <person name="Sternberg P.W."/>
            <person name="Tan P."/>
            <person name="Wang J."/>
            <person name="Gasser R.B."/>
        </authorList>
    </citation>
    <scope>NUCLEOTIDE SEQUENCE [LARGE SCALE GENOMIC DNA]</scope>
</reference>
<feature type="region of interest" description="Disordered" evidence="1">
    <location>
        <begin position="31"/>
        <end position="54"/>
    </location>
</feature>
<organism evidence="2 3">
    <name type="scientific">Opisthorchis viverrini</name>
    <name type="common">Southeast Asian liver fluke</name>
    <dbReference type="NCBI Taxonomy" id="6198"/>
    <lineage>
        <taxon>Eukaryota</taxon>
        <taxon>Metazoa</taxon>
        <taxon>Spiralia</taxon>
        <taxon>Lophotrochozoa</taxon>
        <taxon>Platyhelminthes</taxon>
        <taxon>Trematoda</taxon>
        <taxon>Digenea</taxon>
        <taxon>Opisthorchiida</taxon>
        <taxon>Opisthorchiata</taxon>
        <taxon>Opisthorchiidae</taxon>
        <taxon>Opisthorchis</taxon>
    </lineage>
</organism>
<protein>
    <submittedName>
        <fullName evidence="2">Uncharacterized protein</fullName>
    </submittedName>
</protein>
<evidence type="ECO:0000313" key="2">
    <source>
        <dbReference type="EMBL" id="KER30895.1"/>
    </source>
</evidence>
<proteinExistence type="predicted"/>
<dbReference type="EMBL" id="KL596653">
    <property type="protein sequence ID" value="KER30895.1"/>
    <property type="molecule type" value="Genomic_DNA"/>
</dbReference>
<evidence type="ECO:0000256" key="1">
    <source>
        <dbReference type="SAM" id="MobiDB-lite"/>
    </source>
</evidence>
<name>A0A075A5K0_OPIVI</name>